<dbReference type="InterPro" id="IPR057596">
    <property type="entry name" value="RDRP_core"/>
</dbReference>
<evidence type="ECO:0000259" key="2">
    <source>
        <dbReference type="Pfam" id="PF05183"/>
    </source>
</evidence>
<evidence type="ECO:0000313" key="4">
    <source>
        <dbReference type="Proteomes" id="UP000799776"/>
    </source>
</evidence>
<dbReference type="PANTHER" id="PTHR23079:SF55">
    <property type="entry name" value="RNA-DIRECTED RNA POLYMERASE"/>
    <property type="match status" value="1"/>
</dbReference>
<protein>
    <recommendedName>
        <fullName evidence="1">RNA-dependent RNA polymerase</fullName>
        <ecNumber evidence="1">2.7.7.48</ecNumber>
    </recommendedName>
</protein>
<keyword evidence="1" id="KW-0808">Transferase</keyword>
<evidence type="ECO:0000256" key="1">
    <source>
        <dbReference type="RuleBase" id="RU363098"/>
    </source>
</evidence>
<dbReference type="GO" id="GO:0003723">
    <property type="term" value="F:RNA binding"/>
    <property type="evidence" value="ECO:0007669"/>
    <property type="project" value="UniProtKB-KW"/>
</dbReference>
<gene>
    <name evidence="3" type="ORF">K490DRAFT_22762</name>
</gene>
<dbReference type="Proteomes" id="UP000799776">
    <property type="component" value="Unassembled WGS sequence"/>
</dbReference>
<dbReference type="PANTHER" id="PTHR23079">
    <property type="entry name" value="RNA-DEPENDENT RNA POLYMERASE"/>
    <property type="match status" value="1"/>
</dbReference>
<organism evidence="3 4">
    <name type="scientific">Saccharata proteae CBS 121410</name>
    <dbReference type="NCBI Taxonomy" id="1314787"/>
    <lineage>
        <taxon>Eukaryota</taxon>
        <taxon>Fungi</taxon>
        <taxon>Dikarya</taxon>
        <taxon>Ascomycota</taxon>
        <taxon>Pezizomycotina</taxon>
        <taxon>Dothideomycetes</taxon>
        <taxon>Dothideomycetes incertae sedis</taxon>
        <taxon>Botryosphaeriales</taxon>
        <taxon>Saccharataceae</taxon>
        <taxon>Saccharata</taxon>
    </lineage>
</organism>
<feature type="domain" description="RDRP core" evidence="2">
    <location>
        <begin position="311"/>
        <end position="894"/>
    </location>
</feature>
<dbReference type="OrthoDB" id="6513042at2759"/>
<dbReference type="AlphaFoldDB" id="A0A9P4LY99"/>
<dbReference type="EMBL" id="ML978713">
    <property type="protein sequence ID" value="KAF2090058.1"/>
    <property type="molecule type" value="Genomic_DNA"/>
</dbReference>
<dbReference type="GO" id="GO:0003968">
    <property type="term" value="F:RNA-directed RNA polymerase activity"/>
    <property type="evidence" value="ECO:0007669"/>
    <property type="project" value="UniProtKB-KW"/>
</dbReference>
<keyword evidence="1" id="KW-0548">Nucleotidyltransferase</keyword>
<keyword evidence="1" id="KW-0696">RNA-directed RNA polymerase</keyword>
<comment type="similarity">
    <text evidence="1">Belongs to the RdRP family.</text>
</comment>
<dbReference type="GO" id="GO:0030422">
    <property type="term" value="P:siRNA processing"/>
    <property type="evidence" value="ECO:0007669"/>
    <property type="project" value="TreeGrafter"/>
</dbReference>
<keyword evidence="4" id="KW-1185">Reference proteome</keyword>
<comment type="catalytic activity">
    <reaction evidence="1">
        <text>RNA(n) + a ribonucleoside 5'-triphosphate = RNA(n+1) + diphosphate</text>
        <dbReference type="Rhea" id="RHEA:21248"/>
        <dbReference type="Rhea" id="RHEA-COMP:14527"/>
        <dbReference type="Rhea" id="RHEA-COMP:17342"/>
        <dbReference type="ChEBI" id="CHEBI:33019"/>
        <dbReference type="ChEBI" id="CHEBI:61557"/>
        <dbReference type="ChEBI" id="CHEBI:140395"/>
        <dbReference type="EC" id="2.7.7.48"/>
    </reaction>
</comment>
<sequence>AESLEFGVMHTESSMMVMHKLHPTPEAPIRVHVEKSRRALDIIFPLDIYSTDSNDPECEIFRFRVSLAHMESVYRTDLGEGRVALVIPMQIPPIFWRKTREIDDTHDTSTSNNRVWNEYSAFYRHTDIADNWLALVNDPISLEKLEQPQIDMGRWTTYGLVFNLSNASNQNFQMISTVLAEYNVDTITYKPIDAISRASAEVWNIVDGVDDGKNLVSLDEDTPQVKLSFPVRYQLEVCLSQGCLNEYRITREFLERLAAMDGEDAKALLEKAVDTKRRFYDPMEIFRLNYLHGLSKRAIPEYCTYSRSANVTPSTVYYTTPTVETSNRVIRENSEWADRFLRVKFTDEKNEGNIYFSTDNPKANKQILDRVWRAMDKGICIGDRHYEFLAFGSSQFREHGAYFFASCEERTADQIREVMGDFTHIKEISKYAARLGQCFSTTRALPAEHSEVVKKFIFENDRRAIYTFTDGVGKISRPILQIIGEEFGLPNYLDDPPSLVQFRLGGCKGVLAENPDVVKNAVHIRKSQHKFDAISDGLEICRISQFSSTTLNRQIILCLDALGVPSEVFVRKLREMLRDLDQAMTVESKALDLLQRNIDFNQMTLTVAAMILDGFMEIRDPFMISILQLWRTWNVKHLKDKARLFVKDGAYLLGCTDETKTLRGHFFDEEPYEDASREEKLAALPEIFVQVSDLENPGHYKVITGVCVVARNPSLHPGDIRVVRAVDVEALRHLKNVVVFPQTGDRDIPNMCSGGDLDGDDYMVVWDQDLIPQEINHPAMDFEPTSKAPIPDKVTLKQVKVFFIQYMYNDSLGKIAAAHRRWADWSDEGVKSAQCLELAQLHSKAVDYNKSGVPAKMTKDLMMKTRPHWDFDPKVERNRYYHSNKVLGQLYDQVKQESFKPLYDAQFDSRILNAFELDEKILNKAQELKASYDEAIRRIMAQHGIRSEFEVWSTFVLEHNAEAKEYGFAELIGQVSLALKQRFQAQVYEYAGGKDFKLIAPFVAAMYTVTAREMGAALAESSQPTDGTARNFDPSLPLMSFPWIFQNELGRIAIG</sequence>
<name>A0A9P4LY99_9PEZI</name>
<evidence type="ECO:0000313" key="3">
    <source>
        <dbReference type="EMBL" id="KAF2090058.1"/>
    </source>
</evidence>
<reference evidence="3" key="1">
    <citation type="journal article" date="2020" name="Stud. Mycol.">
        <title>101 Dothideomycetes genomes: a test case for predicting lifestyles and emergence of pathogens.</title>
        <authorList>
            <person name="Haridas S."/>
            <person name="Albert R."/>
            <person name="Binder M."/>
            <person name="Bloem J."/>
            <person name="Labutti K."/>
            <person name="Salamov A."/>
            <person name="Andreopoulos B."/>
            <person name="Baker S."/>
            <person name="Barry K."/>
            <person name="Bills G."/>
            <person name="Bluhm B."/>
            <person name="Cannon C."/>
            <person name="Castanera R."/>
            <person name="Culley D."/>
            <person name="Daum C."/>
            <person name="Ezra D."/>
            <person name="Gonzalez J."/>
            <person name="Henrissat B."/>
            <person name="Kuo A."/>
            <person name="Liang C."/>
            <person name="Lipzen A."/>
            <person name="Lutzoni F."/>
            <person name="Magnuson J."/>
            <person name="Mondo S."/>
            <person name="Nolan M."/>
            <person name="Ohm R."/>
            <person name="Pangilinan J."/>
            <person name="Park H.-J."/>
            <person name="Ramirez L."/>
            <person name="Alfaro M."/>
            <person name="Sun H."/>
            <person name="Tritt A."/>
            <person name="Yoshinaga Y."/>
            <person name="Zwiers L.-H."/>
            <person name="Turgeon B."/>
            <person name="Goodwin S."/>
            <person name="Spatafora J."/>
            <person name="Crous P."/>
            <person name="Grigoriev I."/>
        </authorList>
    </citation>
    <scope>NUCLEOTIDE SEQUENCE</scope>
    <source>
        <strain evidence="3">CBS 121410</strain>
    </source>
</reference>
<accession>A0A9P4LY99</accession>
<keyword evidence="1" id="KW-0694">RNA-binding</keyword>
<dbReference type="EC" id="2.7.7.48" evidence="1"/>
<dbReference type="Pfam" id="PF05183">
    <property type="entry name" value="RdRP"/>
    <property type="match status" value="1"/>
</dbReference>
<dbReference type="GO" id="GO:0031380">
    <property type="term" value="C:nuclear RNA-directed RNA polymerase complex"/>
    <property type="evidence" value="ECO:0007669"/>
    <property type="project" value="TreeGrafter"/>
</dbReference>
<feature type="non-terminal residue" evidence="3">
    <location>
        <position position="1055"/>
    </location>
</feature>
<dbReference type="InterPro" id="IPR007855">
    <property type="entry name" value="RDRP"/>
</dbReference>
<feature type="non-terminal residue" evidence="3">
    <location>
        <position position="1"/>
    </location>
</feature>
<proteinExistence type="inferred from homology"/>
<comment type="caution">
    <text evidence="3">The sequence shown here is derived from an EMBL/GenBank/DDBJ whole genome shotgun (WGS) entry which is preliminary data.</text>
</comment>